<evidence type="ECO:0000256" key="3">
    <source>
        <dbReference type="ARBA" id="ARBA00022516"/>
    </source>
</evidence>
<dbReference type="CDD" id="cd09161">
    <property type="entry name" value="PLDc_PaCLS_like_2"/>
    <property type="match status" value="1"/>
</dbReference>
<evidence type="ECO:0000313" key="15">
    <source>
        <dbReference type="EMBL" id="RCJ32870.1"/>
    </source>
</evidence>
<accession>A0A367RAI6</accession>
<evidence type="ECO:0000256" key="8">
    <source>
        <dbReference type="ARBA" id="ARBA00023098"/>
    </source>
</evidence>
<keyword evidence="5 13" id="KW-0812">Transmembrane</keyword>
<evidence type="ECO:0000256" key="10">
    <source>
        <dbReference type="ARBA" id="ARBA00023209"/>
    </source>
</evidence>
<evidence type="ECO:0000256" key="4">
    <source>
        <dbReference type="ARBA" id="ARBA00022679"/>
    </source>
</evidence>
<keyword evidence="11" id="KW-1208">Phospholipid metabolism</keyword>
<keyword evidence="4" id="KW-0808">Transferase</keyword>
<dbReference type="PANTHER" id="PTHR21248">
    <property type="entry name" value="CARDIOLIPIN SYNTHASE"/>
    <property type="match status" value="1"/>
</dbReference>
<gene>
    <name evidence="15" type="ORF">A6770_18245</name>
</gene>
<comment type="caution">
    <text evidence="15">The sequence shown here is derived from an EMBL/GenBank/DDBJ whole genome shotgun (WGS) entry which is preliminary data.</text>
</comment>
<dbReference type="GO" id="GO:0008808">
    <property type="term" value="F:cardiolipin synthase activity"/>
    <property type="evidence" value="ECO:0007669"/>
    <property type="project" value="UniProtKB-UniRule"/>
</dbReference>
<feature type="domain" description="PLD phosphodiesterase" evidence="14">
    <location>
        <begin position="394"/>
        <end position="421"/>
    </location>
</feature>
<evidence type="ECO:0000256" key="13">
    <source>
        <dbReference type="SAM" id="Phobius"/>
    </source>
</evidence>
<dbReference type="Proteomes" id="UP000252107">
    <property type="component" value="Unassembled WGS sequence"/>
</dbReference>
<proteinExistence type="predicted"/>
<keyword evidence="7 13" id="KW-1133">Transmembrane helix</keyword>
<comment type="subcellular location">
    <subcellularLocation>
        <location evidence="1">Cell membrane</location>
    </subcellularLocation>
</comment>
<dbReference type="InterPro" id="IPR025202">
    <property type="entry name" value="PLD-like_dom"/>
</dbReference>
<dbReference type="SUPFAM" id="SSF56024">
    <property type="entry name" value="Phospholipase D/nuclease"/>
    <property type="match status" value="2"/>
</dbReference>
<evidence type="ECO:0000256" key="7">
    <source>
        <dbReference type="ARBA" id="ARBA00022989"/>
    </source>
</evidence>
<feature type="domain" description="PLD phosphodiesterase" evidence="14">
    <location>
        <begin position="219"/>
        <end position="246"/>
    </location>
</feature>
<dbReference type="InterPro" id="IPR022924">
    <property type="entry name" value="Cardiolipin_synthase"/>
</dbReference>
<dbReference type="SMART" id="SM00155">
    <property type="entry name" value="PLDc"/>
    <property type="match status" value="2"/>
</dbReference>
<keyword evidence="10" id="KW-0594">Phospholipid biosynthesis</keyword>
<keyword evidence="16" id="KW-1185">Reference proteome</keyword>
<evidence type="ECO:0000256" key="5">
    <source>
        <dbReference type="ARBA" id="ARBA00022692"/>
    </source>
</evidence>
<reference evidence="15" key="1">
    <citation type="submission" date="2016-04" db="EMBL/GenBank/DDBJ databases">
        <authorList>
            <person name="Tabuchi Yagui T.R."/>
        </authorList>
    </citation>
    <scope>NUCLEOTIDE SEQUENCE [LARGE SCALE GENOMIC DNA]</scope>
    <source>
        <strain evidence="15">NIES-26</strain>
    </source>
</reference>
<evidence type="ECO:0000256" key="11">
    <source>
        <dbReference type="ARBA" id="ARBA00023264"/>
    </source>
</evidence>
<evidence type="ECO:0000313" key="16">
    <source>
        <dbReference type="Proteomes" id="UP000252107"/>
    </source>
</evidence>
<dbReference type="EMBL" id="LXQD01000196">
    <property type="protein sequence ID" value="RCJ32870.1"/>
    <property type="molecule type" value="Genomic_DNA"/>
</dbReference>
<dbReference type="Gene3D" id="3.30.870.10">
    <property type="entry name" value="Endonuclease Chain A"/>
    <property type="match status" value="2"/>
</dbReference>
<evidence type="ECO:0000256" key="6">
    <source>
        <dbReference type="ARBA" id="ARBA00022737"/>
    </source>
</evidence>
<keyword evidence="2" id="KW-1003">Cell membrane</keyword>
<organism evidence="15 16">
    <name type="scientific">Nostoc minutum NIES-26</name>
    <dbReference type="NCBI Taxonomy" id="1844469"/>
    <lineage>
        <taxon>Bacteria</taxon>
        <taxon>Bacillati</taxon>
        <taxon>Cyanobacteriota</taxon>
        <taxon>Cyanophyceae</taxon>
        <taxon>Nostocales</taxon>
        <taxon>Nostocaceae</taxon>
        <taxon>Nostoc</taxon>
    </lineage>
</organism>
<keyword evidence="6" id="KW-0677">Repeat</keyword>
<dbReference type="GO" id="GO:0005886">
    <property type="term" value="C:plasma membrane"/>
    <property type="evidence" value="ECO:0007669"/>
    <property type="project" value="UniProtKB-SubCell"/>
</dbReference>
<evidence type="ECO:0000256" key="9">
    <source>
        <dbReference type="ARBA" id="ARBA00023136"/>
    </source>
</evidence>
<dbReference type="CDD" id="cd09155">
    <property type="entry name" value="PLDc_PaCLS_like_1"/>
    <property type="match status" value="1"/>
</dbReference>
<dbReference type="PROSITE" id="PS50035">
    <property type="entry name" value="PLD"/>
    <property type="match status" value="2"/>
</dbReference>
<keyword evidence="9 13" id="KW-0472">Membrane</keyword>
<dbReference type="EC" id="2.7.8.-" evidence="12"/>
<keyword evidence="8" id="KW-0443">Lipid metabolism</keyword>
<sequence>MLVDGGVLLAVFSTATVVVHALGIAHAAHAVMNVRSSQGAIAWSISLVTFPWLVIPLYWILGRTKFHGYTESLRSVYTQHHKLVRQTYNELAEFKVAPPDNLARLQILAETFTGIPFTSGNAAELLIDGEQTYEAMLNAIASATNYILLQSYTVNDDRAGNTFREALIDKAKQGIRIYFLYDEFGSKKLSRSYIKSLQENGIQVSGFRATKGKGNRFQLNFRNHRKILVVDGEIAFVGGLNIGDEYLGKNRRLSPWRDTHMILQGPTVQTLQNTFVRDWYWANRKVLEVNWQIKANKEINQTALVIPTGPADRLKACNLFFVHAINQTKTRLWIASPYFVPDDSTLTALKLAAMRGVDVRIILPNHPDHLLVYLCSFSYYTEMEEIGIKLYRYKNGFMHQKIILIDDDMAGVGTVNLDNRSFFLNFEVMCFIAESRFIQSVEKMLQVDLAASVAIDLSEYDRKPLWFKLAVRVSRLLTPLL</sequence>
<keyword evidence="3" id="KW-0444">Lipid biosynthesis</keyword>
<dbReference type="PANTHER" id="PTHR21248:SF22">
    <property type="entry name" value="PHOSPHOLIPASE D"/>
    <property type="match status" value="1"/>
</dbReference>
<evidence type="ECO:0000256" key="1">
    <source>
        <dbReference type="ARBA" id="ARBA00004236"/>
    </source>
</evidence>
<dbReference type="InterPro" id="IPR001736">
    <property type="entry name" value="PLipase_D/transphosphatidylase"/>
</dbReference>
<feature type="transmembrane region" description="Helical" evidence="13">
    <location>
        <begin position="40"/>
        <end position="61"/>
    </location>
</feature>
<protein>
    <recommendedName>
        <fullName evidence="12">Cardiolipin synthase</fullName>
        <ecNumber evidence="12">2.7.8.-</ecNumber>
    </recommendedName>
</protein>
<dbReference type="Pfam" id="PF13091">
    <property type="entry name" value="PLDc_2"/>
    <property type="match status" value="2"/>
</dbReference>
<dbReference type="AlphaFoldDB" id="A0A367RAI6"/>
<evidence type="ECO:0000259" key="14">
    <source>
        <dbReference type="PROSITE" id="PS50035"/>
    </source>
</evidence>
<dbReference type="GO" id="GO:0032049">
    <property type="term" value="P:cardiolipin biosynthetic process"/>
    <property type="evidence" value="ECO:0007669"/>
    <property type="project" value="UniProtKB-UniRule"/>
</dbReference>
<evidence type="ECO:0000256" key="12">
    <source>
        <dbReference type="NCBIfam" id="TIGR04265"/>
    </source>
</evidence>
<dbReference type="NCBIfam" id="TIGR04265">
    <property type="entry name" value="bac_cardiolipin"/>
    <property type="match status" value="1"/>
</dbReference>
<name>A0A367RAI6_9NOSO</name>
<dbReference type="FunFam" id="3.30.870.10:FF:000014">
    <property type="entry name" value="Cardiolipin synthase"/>
    <property type="match status" value="1"/>
</dbReference>
<evidence type="ECO:0000256" key="2">
    <source>
        <dbReference type="ARBA" id="ARBA00022475"/>
    </source>
</evidence>